<sequence length="395" mass="43778">MGNAHRKAHGRGGKAHGRGAHKHKDSADSAGKKEKESEKHLSDHEGEVNGYLCSDEKSESAEAEISKSPREESHSPEKAGGDSSTSLPPAAAKLKSEGNELFKSGQFGEAVLKYSEAIECVTGVGDPDDLSILYSNRAACYLKEGNCSDCIQDCNRALELHPFSLKPLLRRAMANESMERYRQAYIDYKTVLQIDSSIQAANNSVNRITKTLIDQDGPSWREKLPPIPVVPVAAQQHRWDGGSLTSENKFWLPSQASATSVRPDSGAVEKFKRLKNEGNDFVKAGEYEEAVNKYSECMKLNTEECTVYTNRALCYLKLCKYEEAKRDCDHVLQIEDSNVKAFYRRALAYKGLQVRKKNMAVVSSMVQECTGGPPGFIIVLQMNGHLLRPPLYLMP</sequence>
<feature type="compositionally biased region" description="Basic and acidic residues" evidence="6">
    <location>
        <begin position="25"/>
        <end position="47"/>
    </location>
</feature>
<comment type="subcellular location">
    <subcellularLocation>
        <location evidence="1">Cytoplasm</location>
    </subcellularLocation>
</comment>
<keyword evidence="2" id="KW-0963">Cytoplasm</keyword>
<dbReference type="InterPro" id="IPR019734">
    <property type="entry name" value="TPR_rpt"/>
</dbReference>
<evidence type="ECO:0000256" key="1">
    <source>
        <dbReference type="ARBA" id="ARBA00004496"/>
    </source>
</evidence>
<evidence type="ECO:0000313" key="7">
    <source>
        <dbReference type="Ensembl" id="ENSZLMP00000000910.1"/>
    </source>
</evidence>
<dbReference type="SMART" id="SM00028">
    <property type="entry name" value="TPR"/>
    <property type="match status" value="5"/>
</dbReference>
<organism evidence="7 8">
    <name type="scientific">Zosterops lateralis melanops</name>
    <dbReference type="NCBI Taxonomy" id="1220523"/>
    <lineage>
        <taxon>Eukaryota</taxon>
        <taxon>Metazoa</taxon>
        <taxon>Chordata</taxon>
        <taxon>Craniata</taxon>
        <taxon>Vertebrata</taxon>
        <taxon>Euteleostomi</taxon>
        <taxon>Archelosauria</taxon>
        <taxon>Archosauria</taxon>
        <taxon>Dinosauria</taxon>
        <taxon>Saurischia</taxon>
        <taxon>Theropoda</taxon>
        <taxon>Coelurosauria</taxon>
        <taxon>Aves</taxon>
        <taxon>Neognathae</taxon>
        <taxon>Neoaves</taxon>
        <taxon>Telluraves</taxon>
        <taxon>Australaves</taxon>
        <taxon>Passeriformes</taxon>
        <taxon>Sylvioidea</taxon>
        <taxon>Zosteropidae</taxon>
        <taxon>Zosterops</taxon>
    </lineage>
</organism>
<feature type="region of interest" description="Disordered" evidence="6">
    <location>
        <begin position="1"/>
        <end position="90"/>
    </location>
</feature>
<feature type="repeat" description="TPR" evidence="5">
    <location>
        <begin position="271"/>
        <end position="304"/>
    </location>
</feature>
<evidence type="ECO:0000256" key="4">
    <source>
        <dbReference type="ARBA" id="ARBA00022803"/>
    </source>
</evidence>
<feature type="compositionally biased region" description="Basic and acidic residues" evidence="6">
    <location>
        <begin position="54"/>
        <end position="80"/>
    </location>
</feature>
<dbReference type="Ensembl" id="ENSZLMT00000000954.1">
    <property type="protein sequence ID" value="ENSZLMP00000000910.1"/>
    <property type="gene ID" value="ENSZLMG00000000667.1"/>
</dbReference>
<evidence type="ECO:0000313" key="8">
    <source>
        <dbReference type="Proteomes" id="UP000694401"/>
    </source>
</evidence>
<dbReference type="PANTHER" id="PTHR45984">
    <property type="entry name" value="RNA (RNA) POLYMERASE II ASSOCIATED PROTEIN HOMOLOG"/>
    <property type="match status" value="1"/>
</dbReference>
<protein>
    <recommendedName>
        <fullName evidence="9">Sperm-associated antigen 1</fullName>
    </recommendedName>
</protein>
<dbReference type="GO" id="GO:0005829">
    <property type="term" value="C:cytosol"/>
    <property type="evidence" value="ECO:0007669"/>
    <property type="project" value="TreeGrafter"/>
</dbReference>
<name>A0A8D2NJ43_ZOSLA</name>
<dbReference type="PANTHER" id="PTHR45984:SF3">
    <property type="entry name" value="SPERM-ASSOCIATED ANTIGEN 1"/>
    <property type="match status" value="1"/>
</dbReference>
<dbReference type="AlphaFoldDB" id="A0A8D2NJ43"/>
<keyword evidence="3" id="KW-0677">Repeat</keyword>
<dbReference type="FunFam" id="1.25.40.10:FF:000221">
    <property type="entry name" value="Mitochondrial import receptor subunit TOM34"/>
    <property type="match status" value="1"/>
</dbReference>
<evidence type="ECO:0000256" key="2">
    <source>
        <dbReference type="ARBA" id="ARBA00022490"/>
    </source>
</evidence>
<evidence type="ECO:0000256" key="3">
    <source>
        <dbReference type="ARBA" id="ARBA00022737"/>
    </source>
</evidence>
<evidence type="ECO:0008006" key="9">
    <source>
        <dbReference type="Google" id="ProtNLM"/>
    </source>
</evidence>
<evidence type="ECO:0000256" key="6">
    <source>
        <dbReference type="SAM" id="MobiDB-lite"/>
    </source>
</evidence>
<evidence type="ECO:0000256" key="5">
    <source>
        <dbReference type="PROSITE-ProRule" id="PRU00339"/>
    </source>
</evidence>
<dbReference type="Proteomes" id="UP000694401">
    <property type="component" value="Unassembled WGS sequence"/>
</dbReference>
<keyword evidence="4 5" id="KW-0802">TPR repeat</keyword>
<keyword evidence="8" id="KW-1185">Reference proteome</keyword>
<proteinExistence type="predicted"/>
<dbReference type="SUPFAM" id="SSF48452">
    <property type="entry name" value="TPR-like"/>
    <property type="match status" value="1"/>
</dbReference>
<accession>A0A8D2NJ43</accession>
<dbReference type="InterPro" id="IPR051982">
    <property type="entry name" value="CiliaryAsmbly_MitoImport"/>
</dbReference>
<reference evidence="7" key="1">
    <citation type="submission" date="2025-08" db="UniProtKB">
        <authorList>
            <consortium name="Ensembl"/>
        </authorList>
    </citation>
    <scope>IDENTIFICATION</scope>
</reference>
<reference evidence="7" key="2">
    <citation type="submission" date="2025-09" db="UniProtKB">
        <authorList>
            <consortium name="Ensembl"/>
        </authorList>
    </citation>
    <scope>IDENTIFICATION</scope>
</reference>
<feature type="compositionally biased region" description="Basic residues" evidence="6">
    <location>
        <begin position="1"/>
        <end position="24"/>
    </location>
</feature>
<dbReference type="InterPro" id="IPR011990">
    <property type="entry name" value="TPR-like_helical_dom_sf"/>
</dbReference>
<dbReference type="PROSITE" id="PS50005">
    <property type="entry name" value="TPR"/>
    <property type="match status" value="1"/>
</dbReference>
<dbReference type="Gene3D" id="1.25.40.10">
    <property type="entry name" value="Tetratricopeptide repeat domain"/>
    <property type="match status" value="2"/>
</dbReference>